<evidence type="ECO:0000259" key="1">
    <source>
        <dbReference type="Pfam" id="PF18457"/>
    </source>
</evidence>
<dbReference type="Pfam" id="PF18457">
    <property type="entry name" value="PUD1_2"/>
    <property type="match status" value="1"/>
</dbReference>
<evidence type="ECO:0000313" key="3">
    <source>
        <dbReference type="Proteomes" id="UP000008068"/>
    </source>
</evidence>
<dbReference type="EMBL" id="GL379889">
    <property type="protein sequence ID" value="EGT31784.1"/>
    <property type="molecule type" value="Genomic_DNA"/>
</dbReference>
<accession>G0NIC4</accession>
<keyword evidence="3" id="KW-1185">Reference proteome</keyword>
<evidence type="ECO:0000313" key="2">
    <source>
        <dbReference type="EMBL" id="EGT31784.1"/>
    </source>
</evidence>
<feature type="domain" description="Up-regulated in Daf-2" evidence="1">
    <location>
        <begin position="17"/>
        <end position="102"/>
    </location>
</feature>
<dbReference type="Gene3D" id="2.60.40.3820">
    <property type="match status" value="1"/>
</dbReference>
<dbReference type="HOGENOM" id="CLU_110839_0_0_1"/>
<dbReference type="AlphaFoldDB" id="G0NIC4"/>
<dbReference type="PANTHER" id="PTHR31557">
    <property type="entry name" value="5C820-RELATED-RELATED"/>
    <property type="match status" value="1"/>
</dbReference>
<name>G0NIC4_CAEBE</name>
<dbReference type="InterPro" id="IPR041157">
    <property type="entry name" value="PUD1/2"/>
</dbReference>
<reference evidence="3" key="1">
    <citation type="submission" date="2011-07" db="EMBL/GenBank/DDBJ databases">
        <authorList>
            <consortium name="Caenorhabditis brenneri Sequencing and Analysis Consortium"/>
            <person name="Wilson R.K."/>
        </authorList>
    </citation>
    <scope>NUCLEOTIDE SEQUENCE [LARGE SCALE GENOMIC DNA]</scope>
    <source>
        <strain evidence="3">PB2801</strain>
    </source>
</reference>
<proteinExistence type="predicted"/>
<gene>
    <name evidence="2" type="ORF">CAEBREN_13259</name>
</gene>
<organism evidence="3">
    <name type="scientific">Caenorhabditis brenneri</name>
    <name type="common">Nematode worm</name>
    <dbReference type="NCBI Taxonomy" id="135651"/>
    <lineage>
        <taxon>Eukaryota</taxon>
        <taxon>Metazoa</taxon>
        <taxon>Ecdysozoa</taxon>
        <taxon>Nematoda</taxon>
        <taxon>Chromadorea</taxon>
        <taxon>Rhabditida</taxon>
        <taxon>Rhabditina</taxon>
        <taxon>Rhabditomorpha</taxon>
        <taxon>Rhabditoidea</taxon>
        <taxon>Rhabditidae</taxon>
        <taxon>Peloderinae</taxon>
        <taxon>Caenorhabditis</taxon>
    </lineage>
</organism>
<dbReference type="PANTHER" id="PTHR31557:SF0">
    <property type="entry name" value="5C820-RELATED"/>
    <property type="match status" value="1"/>
</dbReference>
<protein>
    <recommendedName>
        <fullName evidence="1">Up-regulated in Daf-2 domain-containing protein</fullName>
    </recommendedName>
</protein>
<sequence length="157" mass="17529">MSDQPYQRAPSDLFVNERKAKVSLMNGSNILFMACVCYQYTGQTPQFSKFMVIAPGEWVTAFDPITYWTGVGTSGQIQWKIQGIRLDESHSDNDLTIKYNGKAYTHGGLMQTNGGAWMTHNLWAGDEGRWIELTLGQPNGRISSPVIGAEDWPFTDA</sequence>
<dbReference type="Proteomes" id="UP000008068">
    <property type="component" value="Unassembled WGS sequence"/>
</dbReference>
<dbReference type="InParanoid" id="G0NIC4"/>